<keyword evidence="2" id="KW-1133">Transmembrane helix</keyword>
<accession>A0A1F5JXY0</accession>
<dbReference type="Proteomes" id="UP000176902">
    <property type="component" value="Unassembled WGS sequence"/>
</dbReference>
<keyword evidence="2" id="KW-0472">Membrane</keyword>
<evidence type="ECO:0000256" key="1">
    <source>
        <dbReference type="SAM" id="MobiDB-lite"/>
    </source>
</evidence>
<keyword evidence="2" id="KW-0812">Transmembrane</keyword>
<feature type="compositionally biased region" description="Basic and acidic residues" evidence="1">
    <location>
        <begin position="82"/>
        <end position="93"/>
    </location>
</feature>
<evidence type="ECO:0000313" key="4">
    <source>
        <dbReference type="Proteomes" id="UP000176902"/>
    </source>
</evidence>
<proteinExistence type="predicted"/>
<protein>
    <submittedName>
        <fullName evidence="3">Uncharacterized protein</fullName>
    </submittedName>
</protein>
<dbReference type="AlphaFoldDB" id="A0A1F5JXY0"/>
<feature type="compositionally biased region" description="Low complexity" evidence="1">
    <location>
        <begin position="48"/>
        <end position="59"/>
    </location>
</feature>
<evidence type="ECO:0000256" key="2">
    <source>
        <dbReference type="SAM" id="Phobius"/>
    </source>
</evidence>
<name>A0A1F5JXY0_9BACT</name>
<evidence type="ECO:0000313" key="3">
    <source>
        <dbReference type="EMBL" id="OGE33477.1"/>
    </source>
</evidence>
<organism evidence="3 4">
    <name type="scientific">Candidatus Daviesbacteria bacterium RIFCSPHIGHO2_02_FULL_36_13</name>
    <dbReference type="NCBI Taxonomy" id="1797768"/>
    <lineage>
        <taxon>Bacteria</taxon>
        <taxon>Candidatus Daviesiibacteriota</taxon>
    </lineage>
</organism>
<dbReference type="STRING" id="1797768.A3C59_05080"/>
<sequence length="93" mass="10974">MPNYYIVITKLLVFWVLHNPYPIFVFLLRIKSRLDIQTEKKGGEIMNQKQDQGQSQDQDQTQKDQDQPVYHDINQGEMGQTEEDKSTKEESTK</sequence>
<dbReference type="EMBL" id="MFCV01000009">
    <property type="protein sequence ID" value="OGE33477.1"/>
    <property type="molecule type" value="Genomic_DNA"/>
</dbReference>
<feature type="region of interest" description="Disordered" evidence="1">
    <location>
        <begin position="41"/>
        <end position="93"/>
    </location>
</feature>
<gene>
    <name evidence="3" type="ORF">A3C59_05080</name>
</gene>
<feature type="transmembrane region" description="Helical" evidence="2">
    <location>
        <begin position="12"/>
        <end position="30"/>
    </location>
</feature>
<reference evidence="3 4" key="1">
    <citation type="journal article" date="2016" name="Nat. Commun.">
        <title>Thousands of microbial genomes shed light on interconnected biogeochemical processes in an aquifer system.</title>
        <authorList>
            <person name="Anantharaman K."/>
            <person name="Brown C.T."/>
            <person name="Hug L.A."/>
            <person name="Sharon I."/>
            <person name="Castelle C.J."/>
            <person name="Probst A.J."/>
            <person name="Thomas B.C."/>
            <person name="Singh A."/>
            <person name="Wilkins M.J."/>
            <person name="Karaoz U."/>
            <person name="Brodie E.L."/>
            <person name="Williams K.H."/>
            <person name="Hubbard S.S."/>
            <person name="Banfield J.F."/>
        </authorList>
    </citation>
    <scope>NUCLEOTIDE SEQUENCE [LARGE SCALE GENOMIC DNA]</scope>
</reference>
<comment type="caution">
    <text evidence="3">The sequence shown here is derived from an EMBL/GenBank/DDBJ whole genome shotgun (WGS) entry which is preliminary data.</text>
</comment>